<reference evidence="2 3" key="1">
    <citation type="submission" date="2018-05" db="EMBL/GenBank/DDBJ databases">
        <title>Genomic Encyclopedia of Type Strains, Phase IV (KMG-V): Genome sequencing to study the core and pangenomes of soil and plant-associated prokaryotes.</title>
        <authorList>
            <person name="Whitman W."/>
        </authorList>
    </citation>
    <scope>NUCLEOTIDE SEQUENCE [LARGE SCALE GENOMIC DNA]</scope>
    <source>
        <strain evidence="2 3">SLV-132</strain>
    </source>
</reference>
<evidence type="ECO:0000313" key="3">
    <source>
        <dbReference type="Proteomes" id="UP000245754"/>
    </source>
</evidence>
<dbReference type="EMBL" id="QGGT01000002">
    <property type="protein sequence ID" value="PWK35360.1"/>
    <property type="molecule type" value="Genomic_DNA"/>
</dbReference>
<dbReference type="AlphaFoldDB" id="A0A316FDD4"/>
<feature type="domain" description="Serine aminopeptidase S33" evidence="1">
    <location>
        <begin position="94"/>
        <end position="216"/>
    </location>
</feature>
<keyword evidence="3" id="KW-1185">Reference proteome</keyword>
<dbReference type="RefSeq" id="WP_109583432.1">
    <property type="nucleotide sequence ID" value="NZ_QGGT01000002.1"/>
</dbReference>
<dbReference type="Gene3D" id="3.40.50.1820">
    <property type="entry name" value="alpha/beta hydrolase"/>
    <property type="match status" value="1"/>
</dbReference>
<dbReference type="SUPFAM" id="SSF53474">
    <property type="entry name" value="alpha/beta-Hydrolases"/>
    <property type="match status" value="1"/>
</dbReference>
<name>A0A316FDD4_9BURK</name>
<comment type="caution">
    <text evidence="2">The sequence shown here is derived from an EMBL/GenBank/DDBJ whole genome shotgun (WGS) entry which is preliminary data.</text>
</comment>
<dbReference type="PANTHER" id="PTHR12277:SF81">
    <property type="entry name" value="PROTEIN ABHD13"/>
    <property type="match status" value="1"/>
</dbReference>
<proteinExistence type="predicted"/>
<sequence length="302" mass="32237">MPSNPPLNNLGKPARAASRLPPARAAALLALLAAAAVGRQLLFRSVERAAFNTCADNAITPEQMGAPSVSLKFASGDRTLHGCFVQATAPDAPALCVFHGNSECLSDWAPVQALLHAAGISSFVFDYSGYGSSTGRPTVRNLREDAKTAYAHFRAATPRAVRHYVLGYSLGSGILLDVLHRLQPAPVGAIIGAGFSSARAAAVATGRVPGWMAWMLPDPWDNAARVCRLKMPLMLLHSRIDATIPYSHGQKLARVARCANRLVTFEDLPHNAATNPDWLAAFWAPVIPYLRSDELGEPTAAR</sequence>
<dbReference type="Pfam" id="PF12146">
    <property type="entry name" value="Hydrolase_4"/>
    <property type="match status" value="1"/>
</dbReference>
<evidence type="ECO:0000313" key="2">
    <source>
        <dbReference type="EMBL" id="PWK35360.1"/>
    </source>
</evidence>
<organism evidence="2 3">
    <name type="scientific">Cupriavidus plantarum</name>
    <dbReference type="NCBI Taxonomy" id="942865"/>
    <lineage>
        <taxon>Bacteria</taxon>
        <taxon>Pseudomonadati</taxon>
        <taxon>Pseudomonadota</taxon>
        <taxon>Betaproteobacteria</taxon>
        <taxon>Burkholderiales</taxon>
        <taxon>Burkholderiaceae</taxon>
        <taxon>Cupriavidus</taxon>
    </lineage>
</organism>
<gene>
    <name evidence="2" type="ORF">C7419_102638</name>
</gene>
<protein>
    <recommendedName>
        <fullName evidence="1">Serine aminopeptidase S33 domain-containing protein</fullName>
    </recommendedName>
</protein>
<accession>A0A316FDD4</accession>
<dbReference type="InterPro" id="IPR029058">
    <property type="entry name" value="AB_hydrolase_fold"/>
</dbReference>
<evidence type="ECO:0000259" key="1">
    <source>
        <dbReference type="Pfam" id="PF12146"/>
    </source>
</evidence>
<dbReference type="Proteomes" id="UP000245754">
    <property type="component" value="Unassembled WGS sequence"/>
</dbReference>
<dbReference type="InterPro" id="IPR022742">
    <property type="entry name" value="Hydrolase_4"/>
</dbReference>
<dbReference type="PANTHER" id="PTHR12277">
    <property type="entry name" value="ALPHA/BETA HYDROLASE DOMAIN-CONTAINING PROTEIN"/>
    <property type="match status" value="1"/>
</dbReference>